<evidence type="ECO:0000256" key="6">
    <source>
        <dbReference type="ARBA" id="ARBA00022525"/>
    </source>
</evidence>
<protein>
    <recommendedName>
        <fullName evidence="13">Beta-mannosidase B</fullName>
        <ecNumber evidence="5">3.2.1.25</ecNumber>
    </recommendedName>
    <alternativeName>
        <fullName evidence="14">Mannanase B</fullName>
    </alternativeName>
</protein>
<dbReference type="GO" id="GO:0005576">
    <property type="term" value="C:extracellular region"/>
    <property type="evidence" value="ECO:0007669"/>
    <property type="project" value="UniProtKB-SubCell"/>
</dbReference>
<evidence type="ECO:0000256" key="3">
    <source>
        <dbReference type="ARBA" id="ARBA00004740"/>
    </source>
</evidence>
<organism evidence="19 20">
    <name type="scientific">Triangularia setosa</name>
    <dbReference type="NCBI Taxonomy" id="2587417"/>
    <lineage>
        <taxon>Eukaryota</taxon>
        <taxon>Fungi</taxon>
        <taxon>Dikarya</taxon>
        <taxon>Ascomycota</taxon>
        <taxon>Pezizomycotina</taxon>
        <taxon>Sordariomycetes</taxon>
        <taxon>Sordariomycetidae</taxon>
        <taxon>Sordariales</taxon>
        <taxon>Podosporaceae</taxon>
        <taxon>Triangularia</taxon>
    </lineage>
</organism>
<dbReference type="InterPro" id="IPR017853">
    <property type="entry name" value="GH"/>
</dbReference>
<keyword evidence="9" id="KW-0119">Carbohydrate metabolism</keyword>
<feature type="domain" description="Beta-mannosidase-like galactose-binding" evidence="18">
    <location>
        <begin position="15"/>
        <end position="192"/>
    </location>
</feature>
<dbReference type="Pfam" id="PF22666">
    <property type="entry name" value="Glyco_hydro_2_N2"/>
    <property type="match status" value="1"/>
</dbReference>
<dbReference type="Gene3D" id="2.60.120.260">
    <property type="entry name" value="Galactose-binding domain-like"/>
    <property type="match status" value="1"/>
</dbReference>
<dbReference type="InterPro" id="IPR041447">
    <property type="entry name" value="Mannosidase_ig"/>
</dbReference>
<dbReference type="InterPro" id="IPR036156">
    <property type="entry name" value="Beta-gal/glucu_dom_sf"/>
</dbReference>
<comment type="pathway">
    <text evidence="3">Glycan metabolism; N-glycan degradation.</text>
</comment>
<comment type="similarity">
    <text evidence="12">Belongs to the glycosyl hydrolase 2 family. Beta-mannosidase B subfamily.</text>
</comment>
<dbReference type="EC" id="3.2.1.25" evidence="5"/>
<comment type="subunit">
    <text evidence="4">Homodimer.</text>
</comment>
<dbReference type="InterPro" id="IPR006102">
    <property type="entry name" value="Ig-like_GH2"/>
</dbReference>
<keyword evidence="7 19" id="KW-0378">Hydrolase</keyword>
<evidence type="ECO:0000256" key="1">
    <source>
        <dbReference type="ARBA" id="ARBA00000829"/>
    </source>
</evidence>
<dbReference type="InterPro" id="IPR054593">
    <property type="entry name" value="Beta-mannosidase-like_N2"/>
</dbReference>
<evidence type="ECO:0000259" key="18">
    <source>
        <dbReference type="Pfam" id="PF22666"/>
    </source>
</evidence>
<sequence>MAPQPHTTHPLTSNWKFQHLDDPPSQWQSIPHLPSDAHTELINSNCLPHPFLDLNELTTSWVADQTWVYRLCFPTPSHHQNPNAAAIIDLVFEGLDTFATITLNGKVIKKTDNMFVSWRVNINDFLLKEQEENVLDITFENAHERGLEMVKDHPEHDFIVHQTGVSRGPVRKAQYHWGWDWGPILMTCGPWRPVRMEVYEGRIEEVVLDYDVDLTDGVESPEVEVGVRVGIVGRVGWVRADVIFEGRTVVAFRGEQGQLAKKKGGNLETWEYSTSMVKLEDPKLWWPRGYGAQNLYDVQVRIFDKEGGMVLAEHNHKVGFRKTELIQESDGYGQSFYFRVNDIDIFAAGSNWIPADSFLSQITPQQYRDWIQNAVVDGNHNMIRVWGGGVYEHDAFYDACDELGILVWQDFMFACASYPTYPEFLESIEVEARQNVQRLRSRPSIVLWCGSNEDYQIQERYQLDNDRSDSDPESWLKSSFPARYIYEELLPAIVREESPRPNTLVYHPCSPFGNGASTTLKVDPTVGDIHQWSLWHGEARPFQCLPEMGGRFVSEFGMEAYPHFETVQKFITDPKDLYPGSKTLDFHNKAIGYERRLLTYLGENYRLVYDIKGFIHLTQILQADSMAIAYKSWRRDWQTQGGKGRKCGGVLVWQLNDCWPTISWAVVDYYGVKKPAWYAIKRALAPVAVGVSRKFWDWTTRPADDLWKRDTGHADPTLSTKKVVYDVWISSDGTLHQPKVKIEGTVKTRFISVATGKDILFDKPALKVVLIEPNGVTNVSLNSEINWEGKQEEPIVACVSLCINEQKVSSDISWPDPIKYLDLSERGLRFEYLEDNHVQISTEKPVKGFVFAEKEGVKLSDNGFDVIPGEPVVVKVEGTKAQELEWTFVGQDQ</sequence>
<comment type="catalytic activity">
    <reaction evidence="1">
        <text>Hydrolysis of terminal, non-reducing beta-D-mannose residues in beta-D-mannosides.</text>
        <dbReference type="EC" id="3.2.1.25"/>
    </reaction>
</comment>
<evidence type="ECO:0000313" key="20">
    <source>
        <dbReference type="Proteomes" id="UP001302321"/>
    </source>
</evidence>
<reference evidence="19" key="2">
    <citation type="submission" date="2023-05" db="EMBL/GenBank/DDBJ databases">
        <authorList>
            <consortium name="Lawrence Berkeley National Laboratory"/>
            <person name="Steindorff A."/>
            <person name="Hensen N."/>
            <person name="Bonometti L."/>
            <person name="Westerberg I."/>
            <person name="Brannstrom I.O."/>
            <person name="Guillou S."/>
            <person name="Cros-Aarteil S."/>
            <person name="Calhoun S."/>
            <person name="Haridas S."/>
            <person name="Kuo A."/>
            <person name="Mondo S."/>
            <person name="Pangilinan J."/>
            <person name="Riley R."/>
            <person name="Labutti K."/>
            <person name="Andreopoulos B."/>
            <person name="Lipzen A."/>
            <person name="Chen C."/>
            <person name="Yanf M."/>
            <person name="Daum C."/>
            <person name="Ng V."/>
            <person name="Clum A."/>
            <person name="Ohm R."/>
            <person name="Martin F."/>
            <person name="Silar P."/>
            <person name="Natvig D."/>
            <person name="Lalanne C."/>
            <person name="Gautier V."/>
            <person name="Ament-Velasquez S.L."/>
            <person name="Kruys A."/>
            <person name="Hutchinson M.I."/>
            <person name="Powell A.J."/>
            <person name="Barry K."/>
            <person name="Miller A.N."/>
            <person name="Grigoriev I.V."/>
            <person name="Debuchy R."/>
            <person name="Gladieux P."/>
            <person name="Thoren M.H."/>
            <person name="Johannesson H."/>
        </authorList>
    </citation>
    <scope>NUCLEOTIDE SEQUENCE</scope>
    <source>
        <strain evidence="19">CBS 892.96</strain>
    </source>
</reference>
<dbReference type="InterPro" id="IPR041625">
    <property type="entry name" value="Beta-mannosidase_Ig"/>
</dbReference>
<comment type="subcellular location">
    <subcellularLocation>
        <location evidence="2">Secreted</location>
    </subcellularLocation>
</comment>
<reference evidence="19" key="1">
    <citation type="journal article" date="2023" name="Mol. Phylogenet. Evol.">
        <title>Genome-scale phylogeny and comparative genomics of the fungal order Sordariales.</title>
        <authorList>
            <person name="Hensen N."/>
            <person name="Bonometti L."/>
            <person name="Westerberg I."/>
            <person name="Brannstrom I.O."/>
            <person name="Guillou S."/>
            <person name="Cros-Aarteil S."/>
            <person name="Calhoun S."/>
            <person name="Haridas S."/>
            <person name="Kuo A."/>
            <person name="Mondo S."/>
            <person name="Pangilinan J."/>
            <person name="Riley R."/>
            <person name="LaButti K."/>
            <person name="Andreopoulos B."/>
            <person name="Lipzen A."/>
            <person name="Chen C."/>
            <person name="Yan M."/>
            <person name="Daum C."/>
            <person name="Ng V."/>
            <person name="Clum A."/>
            <person name="Steindorff A."/>
            <person name="Ohm R.A."/>
            <person name="Martin F."/>
            <person name="Silar P."/>
            <person name="Natvig D.O."/>
            <person name="Lalanne C."/>
            <person name="Gautier V."/>
            <person name="Ament-Velasquez S.L."/>
            <person name="Kruys A."/>
            <person name="Hutchinson M.I."/>
            <person name="Powell A.J."/>
            <person name="Barry K."/>
            <person name="Miller A.N."/>
            <person name="Grigoriev I.V."/>
            <person name="Debuchy R."/>
            <person name="Gladieux P."/>
            <person name="Hiltunen Thoren M."/>
            <person name="Johannesson H."/>
        </authorList>
    </citation>
    <scope>NUCLEOTIDE SEQUENCE</scope>
    <source>
        <strain evidence="19">CBS 892.96</strain>
    </source>
</reference>
<dbReference type="GO" id="GO:0004567">
    <property type="term" value="F:beta-mannosidase activity"/>
    <property type="evidence" value="ECO:0007669"/>
    <property type="project" value="UniProtKB-EC"/>
</dbReference>
<dbReference type="SUPFAM" id="SSF49303">
    <property type="entry name" value="beta-Galactosidase/glucuronidase domain"/>
    <property type="match status" value="2"/>
</dbReference>
<feature type="domain" description="Mannosidase Ig/CBM-like" evidence="17">
    <location>
        <begin position="725"/>
        <end position="820"/>
    </location>
</feature>
<dbReference type="InterPro" id="IPR050887">
    <property type="entry name" value="Beta-mannosidase_GH2"/>
</dbReference>
<gene>
    <name evidence="19" type="ORF">QBC36DRAFT_372109</name>
</gene>
<keyword evidence="6" id="KW-0964">Secreted</keyword>
<dbReference type="SUPFAM" id="SSF51445">
    <property type="entry name" value="(Trans)glycosidases"/>
    <property type="match status" value="1"/>
</dbReference>
<evidence type="ECO:0000256" key="2">
    <source>
        <dbReference type="ARBA" id="ARBA00004613"/>
    </source>
</evidence>
<evidence type="ECO:0000256" key="8">
    <source>
        <dbReference type="ARBA" id="ARBA00023180"/>
    </source>
</evidence>
<accession>A0AAN6W8D1</accession>
<evidence type="ECO:0000256" key="14">
    <source>
        <dbReference type="ARBA" id="ARBA00041614"/>
    </source>
</evidence>
<evidence type="ECO:0000259" key="15">
    <source>
        <dbReference type="Pfam" id="PF00703"/>
    </source>
</evidence>
<keyword evidence="10" id="KW-0326">Glycosidase</keyword>
<dbReference type="GO" id="GO:0006516">
    <property type="term" value="P:glycoprotein catabolic process"/>
    <property type="evidence" value="ECO:0007669"/>
    <property type="project" value="TreeGrafter"/>
</dbReference>
<evidence type="ECO:0000256" key="13">
    <source>
        <dbReference type="ARBA" id="ARBA00041069"/>
    </source>
</evidence>
<keyword evidence="20" id="KW-1185">Reference proteome</keyword>
<dbReference type="Proteomes" id="UP001302321">
    <property type="component" value="Unassembled WGS sequence"/>
</dbReference>
<dbReference type="FunFam" id="3.20.20.80:FF:000050">
    <property type="entry name" value="Beta-mannosidase B"/>
    <property type="match status" value="1"/>
</dbReference>
<evidence type="ECO:0000256" key="9">
    <source>
        <dbReference type="ARBA" id="ARBA00023277"/>
    </source>
</evidence>
<evidence type="ECO:0000259" key="16">
    <source>
        <dbReference type="Pfam" id="PF17753"/>
    </source>
</evidence>
<evidence type="ECO:0000259" key="17">
    <source>
        <dbReference type="Pfam" id="PF17786"/>
    </source>
</evidence>
<dbReference type="EMBL" id="MU866171">
    <property type="protein sequence ID" value="KAK4177243.1"/>
    <property type="molecule type" value="Genomic_DNA"/>
</dbReference>
<evidence type="ECO:0000256" key="4">
    <source>
        <dbReference type="ARBA" id="ARBA00011738"/>
    </source>
</evidence>
<evidence type="ECO:0000256" key="11">
    <source>
        <dbReference type="ARBA" id="ARBA00023326"/>
    </source>
</evidence>
<dbReference type="Pfam" id="PF17753">
    <property type="entry name" value="Ig_mannosidase"/>
    <property type="match status" value="1"/>
</dbReference>
<name>A0AAN6W8D1_9PEZI</name>
<dbReference type="Gene3D" id="2.60.40.10">
    <property type="entry name" value="Immunoglobulins"/>
    <property type="match status" value="2"/>
</dbReference>
<evidence type="ECO:0000256" key="10">
    <source>
        <dbReference type="ARBA" id="ARBA00023295"/>
    </source>
</evidence>
<dbReference type="Gene3D" id="3.20.20.80">
    <property type="entry name" value="Glycosidases"/>
    <property type="match status" value="1"/>
</dbReference>
<evidence type="ECO:0000256" key="7">
    <source>
        <dbReference type="ARBA" id="ARBA00022801"/>
    </source>
</evidence>
<dbReference type="InterPro" id="IPR008979">
    <property type="entry name" value="Galactose-bd-like_sf"/>
</dbReference>
<dbReference type="Pfam" id="PF17786">
    <property type="entry name" value="Mannosidase_ig"/>
    <property type="match status" value="1"/>
</dbReference>
<dbReference type="Pfam" id="PF00703">
    <property type="entry name" value="Glyco_hydro_2"/>
    <property type="match status" value="1"/>
</dbReference>
<keyword evidence="8" id="KW-0325">Glycoprotein</keyword>
<evidence type="ECO:0000256" key="5">
    <source>
        <dbReference type="ARBA" id="ARBA00012754"/>
    </source>
</evidence>
<feature type="domain" description="Glycoside hydrolase family 2 immunoglobulin-like beta-sandwich" evidence="15">
    <location>
        <begin position="261"/>
        <end position="321"/>
    </location>
</feature>
<dbReference type="GO" id="GO:0000272">
    <property type="term" value="P:polysaccharide catabolic process"/>
    <property type="evidence" value="ECO:0007669"/>
    <property type="project" value="UniProtKB-KW"/>
</dbReference>
<dbReference type="AlphaFoldDB" id="A0AAN6W8D1"/>
<evidence type="ECO:0000256" key="12">
    <source>
        <dbReference type="ARBA" id="ARBA00038429"/>
    </source>
</evidence>
<dbReference type="InterPro" id="IPR013783">
    <property type="entry name" value="Ig-like_fold"/>
</dbReference>
<keyword evidence="11" id="KW-0624">Polysaccharide degradation</keyword>
<dbReference type="PANTHER" id="PTHR43730">
    <property type="entry name" value="BETA-MANNOSIDASE"/>
    <property type="match status" value="1"/>
</dbReference>
<dbReference type="PANTHER" id="PTHR43730:SF1">
    <property type="entry name" value="BETA-MANNOSIDASE"/>
    <property type="match status" value="1"/>
</dbReference>
<dbReference type="SUPFAM" id="SSF49785">
    <property type="entry name" value="Galactose-binding domain-like"/>
    <property type="match status" value="1"/>
</dbReference>
<evidence type="ECO:0000313" key="19">
    <source>
        <dbReference type="EMBL" id="KAK4177243.1"/>
    </source>
</evidence>
<feature type="domain" description="Beta-mannosidase Ig-fold" evidence="16">
    <location>
        <begin position="835"/>
        <end position="878"/>
    </location>
</feature>
<proteinExistence type="inferred from homology"/>
<comment type="caution">
    <text evidence="19">The sequence shown here is derived from an EMBL/GenBank/DDBJ whole genome shotgun (WGS) entry which is preliminary data.</text>
</comment>